<dbReference type="Proteomes" id="UP000661280">
    <property type="component" value="Chromosome 5"/>
</dbReference>
<dbReference type="GeneID" id="64961211"/>
<accession>A0A7R8A0F0</accession>
<dbReference type="KEGG" id="aluc:AKAW2_50231S"/>
<gene>
    <name evidence="1" type="ORF">AKAW2_50231S</name>
</gene>
<organism evidence="1 2">
    <name type="scientific">Aspergillus kawachii</name>
    <name type="common">White koji mold</name>
    <name type="synonym">Aspergillus awamori var. kawachi</name>
    <dbReference type="NCBI Taxonomy" id="1069201"/>
    <lineage>
        <taxon>Eukaryota</taxon>
        <taxon>Fungi</taxon>
        <taxon>Dikarya</taxon>
        <taxon>Ascomycota</taxon>
        <taxon>Pezizomycotina</taxon>
        <taxon>Eurotiomycetes</taxon>
        <taxon>Eurotiomycetidae</taxon>
        <taxon>Eurotiales</taxon>
        <taxon>Aspergillaceae</taxon>
        <taxon>Aspergillus</taxon>
        <taxon>Aspergillus subgen. Circumdati</taxon>
    </lineage>
</organism>
<proteinExistence type="predicted"/>
<evidence type="ECO:0000313" key="2">
    <source>
        <dbReference type="Proteomes" id="UP000661280"/>
    </source>
</evidence>
<dbReference type="EMBL" id="AP024429">
    <property type="protein sequence ID" value="BCR99889.1"/>
    <property type="molecule type" value="Genomic_DNA"/>
</dbReference>
<protein>
    <submittedName>
        <fullName evidence="1">Uncharacterized protein</fullName>
    </submittedName>
</protein>
<evidence type="ECO:0000313" key="1">
    <source>
        <dbReference type="EMBL" id="BCR99889.1"/>
    </source>
</evidence>
<dbReference type="AlphaFoldDB" id="A0A7R8A0F0"/>
<dbReference type="OrthoDB" id="4486134at2759"/>
<keyword evidence="2" id="KW-1185">Reference proteome</keyword>
<name>A0A7R8A0F0_ASPKA</name>
<reference evidence="1" key="1">
    <citation type="submission" date="2021-01" db="EMBL/GenBank/DDBJ databases">
        <authorList>
            <consortium name="Aspergillus luchuensis mut. kawachii IFO 4304 genome sequencing consortium"/>
            <person name="Kazuki M."/>
            <person name="Futagami T."/>
        </authorList>
    </citation>
    <scope>NUCLEOTIDE SEQUENCE</scope>
    <source>
        <strain evidence="1">IFO 4308</strain>
    </source>
</reference>
<reference evidence="1" key="2">
    <citation type="submission" date="2021-02" db="EMBL/GenBank/DDBJ databases">
        <title>Aspergillus luchuensis mut. kawachii IFO 4304 genome sequence.</title>
        <authorList>
            <person name="Mori K."/>
            <person name="Kadooka C."/>
            <person name="Goto M."/>
            <person name="Futagami T."/>
        </authorList>
    </citation>
    <scope>NUCLEOTIDE SEQUENCE</scope>
    <source>
        <strain evidence="1">IFO 4308</strain>
    </source>
</reference>
<sequence length="171" mass="19000">MEPRRNHSLVLSVLYIVALRRDECFIRHKLPVCGTGRTAPADPHVLLAFTRPHSTMAILPHDPRVTRNWLLIELLCHCGLAALLDQGTIRRVSPFFHARARPGDVLVISAYPVTQASFQWLEATVTRASELIATVTALYDGPVLGATADMRCRDQSHLADESNRLTTIGLE</sequence>
<dbReference type="RefSeq" id="XP_041543652.1">
    <property type="nucleotide sequence ID" value="XM_041690026.1"/>
</dbReference>